<dbReference type="InterPro" id="IPR011761">
    <property type="entry name" value="ATP-grasp"/>
</dbReference>
<evidence type="ECO:0000313" key="4">
    <source>
        <dbReference type="Proteomes" id="UP001141933"/>
    </source>
</evidence>
<dbReference type="Gene3D" id="3.30.470.20">
    <property type="entry name" value="ATP-grasp fold, B domain"/>
    <property type="match status" value="1"/>
</dbReference>
<keyword evidence="4" id="KW-1185">Reference proteome</keyword>
<dbReference type="EMBL" id="JAPZVM010000013">
    <property type="protein sequence ID" value="MCZ8373504.1"/>
    <property type="molecule type" value="Genomic_DNA"/>
</dbReference>
<organism evidence="3 4">
    <name type="scientific">Phocaeicola acetigenes</name>
    <dbReference type="NCBI Taxonomy" id="3016083"/>
    <lineage>
        <taxon>Bacteria</taxon>
        <taxon>Pseudomonadati</taxon>
        <taxon>Bacteroidota</taxon>
        <taxon>Bacteroidia</taxon>
        <taxon>Bacteroidales</taxon>
        <taxon>Bacteroidaceae</taxon>
        <taxon>Phocaeicola</taxon>
    </lineage>
</organism>
<dbReference type="PROSITE" id="PS50975">
    <property type="entry name" value="ATP_GRASP"/>
    <property type="match status" value="1"/>
</dbReference>
<dbReference type="SUPFAM" id="SSF56059">
    <property type="entry name" value="Glutathione synthetase ATP-binding domain-like"/>
    <property type="match status" value="1"/>
</dbReference>
<protein>
    <submittedName>
        <fullName evidence="3">ATP-grasp domain-containing protein</fullName>
    </submittedName>
</protein>
<dbReference type="Pfam" id="PF02655">
    <property type="entry name" value="ATP-grasp_3"/>
    <property type="match status" value="1"/>
</dbReference>
<name>A0ABT4PKD4_9BACT</name>
<dbReference type="RefSeq" id="WP_269878834.1">
    <property type="nucleotide sequence ID" value="NZ_JAPZVM010000013.1"/>
</dbReference>
<reference evidence="3" key="1">
    <citation type="submission" date="2022-12" db="EMBL/GenBank/DDBJ databases">
        <title>Phocaeicola acetigenes sp. nov., isolated feces from a healthy human.</title>
        <authorList>
            <person name="Do H."/>
            <person name="Ha Y.B."/>
            <person name="Kim J.-S."/>
            <person name="Suh M.K."/>
            <person name="Kim H.S."/>
            <person name="Lee J.-S."/>
        </authorList>
    </citation>
    <scope>NUCLEOTIDE SEQUENCE</scope>
    <source>
        <strain evidence="3">KGMB11183</strain>
    </source>
</reference>
<dbReference type="Proteomes" id="UP001141933">
    <property type="component" value="Unassembled WGS sequence"/>
</dbReference>
<sequence length="317" mass="36534">MDNNILVTAIGSFSADCVITNLLNNNYKVIGCDIYTPEWHWVSQKCFKTYQVPLATDESYVGALLNICKIENVSYIFPLTDVEIDVLNKNRSIFQENNIILCIQSEKCLSYVRNKLLLSEFFKKDSKVKIPRFFSKKDNIIEFPIPAIAKPVNGRSSEGIIKINTIEELNRERIKANYIIQQYIDGNVYTVDYVRDEFGNSFAIPREELIRTKNGAGITVRVLYDENLINIVSYIGNKLNVVGCINMEFILHDADYYLIDINPRFSAGVAFSNFVGYDMVISHLNCFLGKEILSKIEFKEQIITKHYQEKLLWKNKL</sequence>
<keyword evidence="1" id="KW-0067">ATP-binding</keyword>
<evidence type="ECO:0000256" key="1">
    <source>
        <dbReference type="PROSITE-ProRule" id="PRU00409"/>
    </source>
</evidence>
<evidence type="ECO:0000313" key="3">
    <source>
        <dbReference type="EMBL" id="MCZ8373504.1"/>
    </source>
</evidence>
<feature type="domain" description="ATP-grasp" evidence="2">
    <location>
        <begin position="115"/>
        <end position="288"/>
    </location>
</feature>
<dbReference type="InterPro" id="IPR048764">
    <property type="entry name" value="PylC_N"/>
</dbReference>
<evidence type="ECO:0000259" key="2">
    <source>
        <dbReference type="PROSITE" id="PS50975"/>
    </source>
</evidence>
<dbReference type="Pfam" id="PF21360">
    <property type="entry name" value="PylC-like_N"/>
    <property type="match status" value="1"/>
</dbReference>
<gene>
    <name evidence="3" type="ORF">O6P32_12435</name>
</gene>
<comment type="caution">
    <text evidence="3">The sequence shown here is derived from an EMBL/GenBank/DDBJ whole genome shotgun (WGS) entry which is preliminary data.</text>
</comment>
<dbReference type="InterPro" id="IPR003806">
    <property type="entry name" value="ATP-grasp_PylC-type"/>
</dbReference>
<keyword evidence="1" id="KW-0547">Nucleotide-binding</keyword>
<accession>A0ABT4PKD4</accession>
<proteinExistence type="predicted"/>
<dbReference type="Gene3D" id="3.40.50.20">
    <property type="match status" value="1"/>
</dbReference>